<accession>A0A8S5PY59</accession>
<organism evidence="1">
    <name type="scientific">Myoviridae sp. ctBtT5</name>
    <dbReference type="NCBI Taxonomy" id="2825048"/>
    <lineage>
        <taxon>Viruses</taxon>
        <taxon>Duplodnaviria</taxon>
        <taxon>Heunggongvirae</taxon>
        <taxon>Uroviricota</taxon>
        <taxon>Caudoviricetes</taxon>
    </lineage>
</organism>
<dbReference type="EMBL" id="BK015540">
    <property type="protein sequence ID" value="DAE11974.1"/>
    <property type="molecule type" value="Genomic_DNA"/>
</dbReference>
<protein>
    <submittedName>
        <fullName evidence="1">Uncharacterized protein</fullName>
    </submittedName>
</protein>
<proteinExistence type="predicted"/>
<evidence type="ECO:0000313" key="1">
    <source>
        <dbReference type="EMBL" id="DAE11974.1"/>
    </source>
</evidence>
<sequence>MLVGLLRVQGSQDQSFISIQQKKMANEETQILDYHERNNRF</sequence>
<reference evidence="1" key="1">
    <citation type="journal article" date="2021" name="Proc. Natl. Acad. Sci. U.S.A.">
        <title>A Catalog of Tens of Thousands of Viruses from Human Metagenomes Reveals Hidden Associations with Chronic Diseases.</title>
        <authorList>
            <person name="Tisza M.J."/>
            <person name="Buck C.B."/>
        </authorList>
    </citation>
    <scope>NUCLEOTIDE SEQUENCE</scope>
    <source>
        <strain evidence="1">CtBtT5</strain>
    </source>
</reference>
<name>A0A8S5PY59_9CAUD</name>